<evidence type="ECO:0000313" key="2">
    <source>
        <dbReference type="Proteomes" id="UP000030901"/>
    </source>
</evidence>
<evidence type="ECO:0000313" key="1">
    <source>
        <dbReference type="EMBL" id="AJA44857.1"/>
    </source>
</evidence>
<dbReference type="EMBL" id="CP009056">
    <property type="protein sequence ID" value="AJA44857.1"/>
    <property type="molecule type" value="Genomic_DNA"/>
</dbReference>
<dbReference type="AlphaFoldDB" id="A0A0A7S209"/>
<gene>
    <name evidence="1" type="ORF">FPB0191_01031</name>
</gene>
<sequence>MKIEYRELIQGYKVEPFIDSETQQVYNDVTWQLLRREDGGNVYRN</sequence>
<keyword evidence="2" id="KW-1185">Reference proteome</keyword>
<dbReference type="KEGG" id="fpp:FPB0191_01031"/>
<dbReference type="Proteomes" id="UP000030901">
    <property type="component" value="Chromosome"/>
</dbReference>
<dbReference type="STRING" id="1267021.FPB0191_01031"/>
<reference evidence="1 2" key="1">
    <citation type="journal article" date="2014" name="Appl. Environ. Microbiol.">
        <title>Gut symbionts from distinct hosts exhibit genotoxic activity via divergent colibactin biosynthetic pathways.</title>
        <authorList>
            <person name="Engel P."/>
            <person name="Vizcaino M.I."/>
            <person name="Crawford J.M."/>
        </authorList>
    </citation>
    <scope>NUCLEOTIDE SEQUENCE [LARGE SCALE GENOMIC DNA]</scope>
    <source>
        <strain evidence="1 2">PEB0191</strain>
    </source>
</reference>
<dbReference type="HOGENOM" id="CLU_3200166_0_0_6"/>
<name>A0A0A7S209_FRIPE</name>
<proteinExistence type="predicted"/>
<dbReference type="RefSeq" id="WP_162485154.1">
    <property type="nucleotide sequence ID" value="NZ_CP009056.1"/>
</dbReference>
<accession>A0A0A7S209</accession>
<protein>
    <submittedName>
        <fullName evidence="1">Uncharacterized protein</fullName>
    </submittedName>
</protein>
<organism evidence="1 2">
    <name type="scientific">Frischella perrara</name>
    <dbReference type="NCBI Taxonomy" id="1267021"/>
    <lineage>
        <taxon>Bacteria</taxon>
        <taxon>Pseudomonadati</taxon>
        <taxon>Pseudomonadota</taxon>
        <taxon>Gammaproteobacteria</taxon>
        <taxon>Orbales</taxon>
        <taxon>Orbaceae</taxon>
        <taxon>Frischella</taxon>
    </lineage>
</organism>